<proteinExistence type="predicted"/>
<gene>
    <name evidence="1" type="ORF">CAL28_19865</name>
</gene>
<dbReference type="RefSeq" id="WP_094842945.1">
    <property type="nucleotide sequence ID" value="NZ_NEVS01000004.1"/>
</dbReference>
<evidence type="ECO:0000313" key="2">
    <source>
        <dbReference type="Proteomes" id="UP000215767"/>
    </source>
</evidence>
<dbReference type="AlphaFoldDB" id="A0A261UJJ6"/>
<evidence type="ECO:0000313" key="1">
    <source>
        <dbReference type="EMBL" id="OZI61542.1"/>
    </source>
</evidence>
<reference evidence="2" key="1">
    <citation type="submission" date="2017-05" db="EMBL/GenBank/DDBJ databases">
        <title>Complete and WGS of Bordetella genogroups.</title>
        <authorList>
            <person name="Spilker T."/>
            <person name="Lipuma J."/>
        </authorList>
    </citation>
    <scope>NUCLEOTIDE SEQUENCE [LARGE SCALE GENOMIC DNA]</scope>
    <source>
        <strain evidence="2">AU8856</strain>
    </source>
</reference>
<keyword evidence="2" id="KW-1185">Reference proteome</keyword>
<accession>A0A261UJJ6</accession>
<dbReference type="InterPro" id="IPR023346">
    <property type="entry name" value="Lysozyme-like_dom_sf"/>
</dbReference>
<sequence>MPRISPDATGGANVCAFLDMLSVSEGTSTIEDSDDGYNVVVGGDFFQGYDAHPRIAVRTRWGWSDAAGRYQIMAAIPGMIRTDTWDWASRAVGVPDFSPLSQDRVAIYLIGRRGALADIQAGRFAAAVQKCRQEWASLPGAGYGQRENSMEQLIAVYQVAGGEICT</sequence>
<protein>
    <submittedName>
        <fullName evidence="1">Uncharacterized protein</fullName>
    </submittedName>
</protein>
<name>A0A261UJJ6_9BORD</name>
<comment type="caution">
    <text evidence="1">The sequence shown here is derived from an EMBL/GenBank/DDBJ whole genome shotgun (WGS) entry which is preliminary data.</text>
</comment>
<dbReference type="EMBL" id="NEVS01000004">
    <property type="protein sequence ID" value="OZI61542.1"/>
    <property type="molecule type" value="Genomic_DNA"/>
</dbReference>
<dbReference type="CDD" id="cd00736">
    <property type="entry name" value="lambda_lys-like"/>
    <property type="match status" value="1"/>
</dbReference>
<dbReference type="SUPFAM" id="SSF53955">
    <property type="entry name" value="Lysozyme-like"/>
    <property type="match status" value="1"/>
</dbReference>
<dbReference type="Proteomes" id="UP000215767">
    <property type="component" value="Unassembled WGS sequence"/>
</dbReference>
<organism evidence="1 2">
    <name type="scientific">Bordetella genomosp. 11</name>
    <dbReference type="NCBI Taxonomy" id="1416808"/>
    <lineage>
        <taxon>Bacteria</taxon>
        <taxon>Pseudomonadati</taxon>
        <taxon>Pseudomonadota</taxon>
        <taxon>Betaproteobacteria</taxon>
        <taxon>Burkholderiales</taxon>
        <taxon>Alcaligenaceae</taxon>
        <taxon>Bordetella</taxon>
    </lineage>
</organism>
<dbReference type="OrthoDB" id="8660079at2"/>
<dbReference type="Gene3D" id="1.10.530.10">
    <property type="match status" value="1"/>
</dbReference>